<organism evidence="2 3">
    <name type="scientific">Mycena pura</name>
    <dbReference type="NCBI Taxonomy" id="153505"/>
    <lineage>
        <taxon>Eukaryota</taxon>
        <taxon>Fungi</taxon>
        <taxon>Dikarya</taxon>
        <taxon>Basidiomycota</taxon>
        <taxon>Agaricomycotina</taxon>
        <taxon>Agaricomycetes</taxon>
        <taxon>Agaricomycetidae</taxon>
        <taxon>Agaricales</taxon>
        <taxon>Marasmiineae</taxon>
        <taxon>Mycenaceae</taxon>
        <taxon>Mycena</taxon>
    </lineage>
</organism>
<comment type="caution">
    <text evidence="2">The sequence shown here is derived from an EMBL/GenBank/DDBJ whole genome shotgun (WGS) entry which is preliminary data.</text>
</comment>
<gene>
    <name evidence="2" type="ORF">GGX14DRAFT_408635</name>
</gene>
<sequence>MTHESGSRRWEQEVGKRTVKAEICRSTPSSSRSTPTVAPNRAELTDAVLQLAAVELKETWKSAQTFKLENHTHIDTPCSGLQTSVSVLGYSGIFVQVKRLKQSRSWGSEINEPFQESEEVSNPKRNYPNFRGGGWFMK</sequence>
<evidence type="ECO:0000313" key="2">
    <source>
        <dbReference type="EMBL" id="KAJ7189648.1"/>
    </source>
</evidence>
<accession>A0AAD6UPR3</accession>
<reference evidence="2" key="1">
    <citation type="submission" date="2023-03" db="EMBL/GenBank/DDBJ databases">
        <title>Massive genome expansion in bonnet fungi (Mycena s.s.) driven by repeated elements and novel gene families across ecological guilds.</title>
        <authorList>
            <consortium name="Lawrence Berkeley National Laboratory"/>
            <person name="Harder C.B."/>
            <person name="Miyauchi S."/>
            <person name="Viragh M."/>
            <person name="Kuo A."/>
            <person name="Thoen E."/>
            <person name="Andreopoulos B."/>
            <person name="Lu D."/>
            <person name="Skrede I."/>
            <person name="Drula E."/>
            <person name="Henrissat B."/>
            <person name="Morin E."/>
            <person name="Kohler A."/>
            <person name="Barry K."/>
            <person name="LaButti K."/>
            <person name="Morin E."/>
            <person name="Salamov A."/>
            <person name="Lipzen A."/>
            <person name="Mereny Z."/>
            <person name="Hegedus B."/>
            <person name="Baldrian P."/>
            <person name="Stursova M."/>
            <person name="Weitz H."/>
            <person name="Taylor A."/>
            <person name="Grigoriev I.V."/>
            <person name="Nagy L.G."/>
            <person name="Martin F."/>
            <person name="Kauserud H."/>
        </authorList>
    </citation>
    <scope>NUCLEOTIDE SEQUENCE</scope>
    <source>
        <strain evidence="2">9144</strain>
    </source>
</reference>
<feature type="region of interest" description="Disordered" evidence="1">
    <location>
        <begin position="1"/>
        <end position="39"/>
    </location>
</feature>
<keyword evidence="3" id="KW-1185">Reference proteome</keyword>
<protein>
    <submittedName>
        <fullName evidence="2">Uncharacterized protein</fullName>
    </submittedName>
</protein>
<name>A0AAD6UPR3_9AGAR</name>
<dbReference type="Proteomes" id="UP001219525">
    <property type="component" value="Unassembled WGS sequence"/>
</dbReference>
<feature type="compositionally biased region" description="Basic and acidic residues" evidence="1">
    <location>
        <begin position="1"/>
        <end position="23"/>
    </location>
</feature>
<evidence type="ECO:0000256" key="1">
    <source>
        <dbReference type="SAM" id="MobiDB-lite"/>
    </source>
</evidence>
<dbReference type="AlphaFoldDB" id="A0AAD6UPR3"/>
<proteinExistence type="predicted"/>
<feature type="compositionally biased region" description="Low complexity" evidence="1">
    <location>
        <begin position="25"/>
        <end position="36"/>
    </location>
</feature>
<dbReference type="EMBL" id="JARJCW010000170">
    <property type="protein sequence ID" value="KAJ7189648.1"/>
    <property type="molecule type" value="Genomic_DNA"/>
</dbReference>
<evidence type="ECO:0000313" key="3">
    <source>
        <dbReference type="Proteomes" id="UP001219525"/>
    </source>
</evidence>